<feature type="transmembrane region" description="Helical" evidence="1">
    <location>
        <begin position="33"/>
        <end position="55"/>
    </location>
</feature>
<dbReference type="Proteomes" id="UP000317998">
    <property type="component" value="Unassembled WGS sequence"/>
</dbReference>
<keyword evidence="4" id="KW-1185">Reference proteome</keyword>
<evidence type="ECO:0000313" key="3">
    <source>
        <dbReference type="EMBL" id="TQL46773.1"/>
    </source>
</evidence>
<name>A0A542YFA2_9MICO</name>
<feature type="signal peptide" evidence="2">
    <location>
        <begin position="1"/>
        <end position="21"/>
    </location>
</feature>
<comment type="caution">
    <text evidence="3">The sequence shown here is derived from an EMBL/GenBank/DDBJ whole genome shotgun (WGS) entry which is preliminary data.</text>
</comment>
<keyword evidence="1" id="KW-1133">Transmembrane helix</keyword>
<gene>
    <name evidence="3" type="ORF">FB562_2298</name>
</gene>
<sequence length="66" mass="6953">MPLLGATTTILLLLCSVTVLAAAEASTDHVSPWLTPGILIIIAVIITPLLSYFLYSRRGGSDPDAE</sequence>
<organism evidence="3 4">
    <name type="scientific">Homoserinimonas aerilata</name>
    <dbReference type="NCBI Taxonomy" id="1162970"/>
    <lineage>
        <taxon>Bacteria</taxon>
        <taxon>Bacillati</taxon>
        <taxon>Actinomycetota</taxon>
        <taxon>Actinomycetes</taxon>
        <taxon>Micrococcales</taxon>
        <taxon>Microbacteriaceae</taxon>
        <taxon>Homoserinimonas</taxon>
    </lineage>
</organism>
<keyword evidence="1" id="KW-0812">Transmembrane</keyword>
<dbReference type="EMBL" id="VFOM01000002">
    <property type="protein sequence ID" value="TQL46773.1"/>
    <property type="molecule type" value="Genomic_DNA"/>
</dbReference>
<reference evidence="3 4" key="1">
    <citation type="submission" date="2019-06" db="EMBL/GenBank/DDBJ databases">
        <title>Sequencing the genomes of 1000 actinobacteria strains.</title>
        <authorList>
            <person name="Klenk H.-P."/>
        </authorList>
    </citation>
    <scope>NUCLEOTIDE SEQUENCE [LARGE SCALE GENOMIC DNA]</scope>
    <source>
        <strain evidence="3 4">DSM 26477</strain>
    </source>
</reference>
<evidence type="ECO:0000313" key="4">
    <source>
        <dbReference type="Proteomes" id="UP000317998"/>
    </source>
</evidence>
<feature type="chain" id="PRO_5022181746" description="Phospholipase D-like protein" evidence="2">
    <location>
        <begin position="22"/>
        <end position="66"/>
    </location>
</feature>
<accession>A0A542YFA2</accession>
<dbReference type="AlphaFoldDB" id="A0A542YFA2"/>
<dbReference type="RefSeq" id="WP_141881408.1">
    <property type="nucleotide sequence ID" value="NZ_VFOM01000002.1"/>
</dbReference>
<keyword evidence="1" id="KW-0472">Membrane</keyword>
<protein>
    <recommendedName>
        <fullName evidence="5">Phospholipase D-like protein</fullName>
    </recommendedName>
</protein>
<evidence type="ECO:0000256" key="1">
    <source>
        <dbReference type="SAM" id="Phobius"/>
    </source>
</evidence>
<evidence type="ECO:0008006" key="5">
    <source>
        <dbReference type="Google" id="ProtNLM"/>
    </source>
</evidence>
<evidence type="ECO:0000256" key="2">
    <source>
        <dbReference type="SAM" id="SignalP"/>
    </source>
</evidence>
<keyword evidence="2" id="KW-0732">Signal</keyword>
<proteinExistence type="predicted"/>